<dbReference type="SMART" id="SM00953">
    <property type="entry name" value="RES"/>
    <property type="match status" value="1"/>
</dbReference>
<evidence type="ECO:0000313" key="3">
    <source>
        <dbReference type="Proteomes" id="UP000671960"/>
    </source>
</evidence>
<dbReference type="RefSeq" id="WP_208229315.1">
    <property type="nucleotide sequence ID" value="NZ_CP050854.1"/>
</dbReference>
<dbReference type="InterPro" id="IPR014914">
    <property type="entry name" value="RES_dom"/>
</dbReference>
<dbReference type="Pfam" id="PF08808">
    <property type="entry name" value="RES"/>
    <property type="match status" value="1"/>
</dbReference>
<sequence length="158" mass="17296">MAELSFYRLVKQRYAATAFDGYGARTYGGRWNSPGRSCVYLGSTKALCVLESLVHLELEDIAQGYCMLKILVPEELVSSLDGNALPDDWQSDPAPHSTQRIGDEWLGNPANGLVLQVPSTITGEWNALLNITHPAAALALNSVTTESFFIDPRLIRQG</sequence>
<dbReference type="Proteomes" id="UP000671960">
    <property type="component" value="Chromosome"/>
</dbReference>
<feature type="domain" description="RES" evidence="1">
    <location>
        <begin position="18"/>
        <end position="143"/>
    </location>
</feature>
<protein>
    <submittedName>
        <fullName evidence="2">RES family NAD+ phosphorylase</fullName>
    </submittedName>
</protein>
<proteinExistence type="predicted"/>
<organism evidence="2 3">
    <name type="scientific">Brenneria izadpanahii</name>
    <dbReference type="NCBI Taxonomy" id="2722756"/>
    <lineage>
        <taxon>Bacteria</taxon>
        <taxon>Pseudomonadati</taxon>
        <taxon>Pseudomonadota</taxon>
        <taxon>Gammaproteobacteria</taxon>
        <taxon>Enterobacterales</taxon>
        <taxon>Pectobacteriaceae</taxon>
        <taxon>Brenneria</taxon>
    </lineage>
</organism>
<accession>A0ABX7UN49</accession>
<dbReference type="EMBL" id="CP050854">
    <property type="protein sequence ID" value="QTF06645.1"/>
    <property type="molecule type" value="Genomic_DNA"/>
</dbReference>
<gene>
    <name evidence="2" type="ORF">HC231_00875</name>
</gene>
<evidence type="ECO:0000313" key="2">
    <source>
        <dbReference type="EMBL" id="QTF06645.1"/>
    </source>
</evidence>
<keyword evidence="3" id="KW-1185">Reference proteome</keyword>
<name>A0ABX7UN49_9GAMM</name>
<reference evidence="2 3" key="1">
    <citation type="submission" date="2020-03" db="EMBL/GenBank/DDBJ databases">
        <authorList>
            <person name="Bakhshi Ganjeh M."/>
        </authorList>
    </citation>
    <scope>NUCLEOTIDE SEQUENCE [LARGE SCALE GENOMIC DNA]</scope>
    <source>
        <strain evidence="3">Iran 50</strain>
    </source>
</reference>
<evidence type="ECO:0000259" key="1">
    <source>
        <dbReference type="SMART" id="SM00953"/>
    </source>
</evidence>